<dbReference type="Proteomes" id="UP000827092">
    <property type="component" value="Unassembled WGS sequence"/>
</dbReference>
<gene>
    <name evidence="1" type="ORF">JTE90_007036</name>
</gene>
<proteinExistence type="predicted"/>
<protein>
    <submittedName>
        <fullName evidence="1">Uncharacterized protein</fullName>
    </submittedName>
</protein>
<sequence>MRTEILCLPINRFKAIPYIFKTRGTFTPCTKPGRSKEAFRAEGFDRLLKRPQTNDWVDRGEEVPEEMKRIKQIESIDSSLIQTTKKANLNRNVKCIWRVIIGKQSPPGRLSQGLLKNFKTSRYKVRGRRRPLSTCHETYDKSVAVIPRHPIPGSSVTIPVKGGRPDFLMDLMFDCDQRECSLIDGKRNPGHQSTPINPDRILASSPFGPRKVLSWERGPSIKAHSFFSLATGARAPLNVSFPSKMLFWRSQWSSNSRDEEEEKVGRDACAKRGYWFRVGK</sequence>
<dbReference type="EMBL" id="JAFNEN010000599">
    <property type="protein sequence ID" value="KAG8179856.1"/>
    <property type="molecule type" value="Genomic_DNA"/>
</dbReference>
<comment type="caution">
    <text evidence="1">The sequence shown here is derived from an EMBL/GenBank/DDBJ whole genome shotgun (WGS) entry which is preliminary data.</text>
</comment>
<keyword evidence="2" id="KW-1185">Reference proteome</keyword>
<organism evidence="1 2">
    <name type="scientific">Oedothorax gibbosus</name>
    <dbReference type="NCBI Taxonomy" id="931172"/>
    <lineage>
        <taxon>Eukaryota</taxon>
        <taxon>Metazoa</taxon>
        <taxon>Ecdysozoa</taxon>
        <taxon>Arthropoda</taxon>
        <taxon>Chelicerata</taxon>
        <taxon>Arachnida</taxon>
        <taxon>Araneae</taxon>
        <taxon>Araneomorphae</taxon>
        <taxon>Entelegynae</taxon>
        <taxon>Araneoidea</taxon>
        <taxon>Linyphiidae</taxon>
        <taxon>Erigoninae</taxon>
        <taxon>Oedothorax</taxon>
    </lineage>
</organism>
<dbReference type="AlphaFoldDB" id="A0AAV6U7C7"/>
<evidence type="ECO:0000313" key="1">
    <source>
        <dbReference type="EMBL" id="KAG8179856.1"/>
    </source>
</evidence>
<evidence type="ECO:0000313" key="2">
    <source>
        <dbReference type="Proteomes" id="UP000827092"/>
    </source>
</evidence>
<name>A0AAV6U7C7_9ARAC</name>
<reference evidence="1 2" key="1">
    <citation type="journal article" date="2022" name="Nat. Ecol. Evol.">
        <title>A masculinizing supergene underlies an exaggerated male reproductive morph in a spider.</title>
        <authorList>
            <person name="Hendrickx F."/>
            <person name="De Corte Z."/>
            <person name="Sonet G."/>
            <person name="Van Belleghem S.M."/>
            <person name="Kostlbacher S."/>
            <person name="Vangestel C."/>
        </authorList>
    </citation>
    <scope>NUCLEOTIDE SEQUENCE [LARGE SCALE GENOMIC DNA]</scope>
    <source>
        <strain evidence="1">W744_W776</strain>
    </source>
</reference>
<accession>A0AAV6U7C7</accession>